<evidence type="ECO:0000313" key="21">
    <source>
        <dbReference type="Proteomes" id="UP000799778"/>
    </source>
</evidence>
<feature type="binding site" evidence="17">
    <location>
        <position position="221"/>
    </location>
    <ligand>
        <name>substrate</name>
    </ligand>
</feature>
<dbReference type="SUPFAM" id="SSF51011">
    <property type="entry name" value="Glycosyl hydrolase domain"/>
    <property type="match status" value="1"/>
</dbReference>
<dbReference type="PIRSF" id="PIRSF001024">
    <property type="entry name" value="Alph-amyl_fung"/>
    <property type="match status" value="1"/>
</dbReference>
<evidence type="ECO:0000256" key="8">
    <source>
        <dbReference type="ARBA" id="ARBA00022837"/>
    </source>
</evidence>
<accession>A0A6A5Y4X0</accession>
<feature type="active site" description="Nucleophile" evidence="13">
    <location>
        <position position="223"/>
    </location>
</feature>
<keyword evidence="10" id="KW-0325">Glycoprotein</keyword>
<dbReference type="CDD" id="cd11319">
    <property type="entry name" value="AmyAc_euk_AmyA"/>
    <property type="match status" value="1"/>
</dbReference>
<evidence type="ECO:0000256" key="6">
    <source>
        <dbReference type="ARBA" id="ARBA00022729"/>
    </source>
</evidence>
<feature type="binding site" evidence="15">
    <location>
        <position position="247"/>
    </location>
    <ligand>
        <name>Ca(2+)</name>
        <dbReference type="ChEBI" id="CHEBI:29108"/>
        <label>2</label>
    </ligand>
</feature>
<dbReference type="GeneID" id="54290389"/>
<feature type="binding site" evidence="15">
    <location>
        <position position="227"/>
    </location>
    <ligand>
        <name>Ca(2+)</name>
        <dbReference type="ChEBI" id="CHEBI:29108"/>
        <label>1</label>
    </ligand>
</feature>
<dbReference type="EC" id="3.2.1.1" evidence="4"/>
<feature type="disulfide bond" evidence="16">
    <location>
        <begin position="457"/>
        <end position="492"/>
    </location>
</feature>
<name>A0A6A5Y4X0_9PLEO</name>
<feature type="binding site" evidence="15">
    <location>
        <position position="223"/>
    </location>
    <ligand>
        <name>Ca(2+)</name>
        <dbReference type="ChEBI" id="CHEBI:29108"/>
        <label>2</label>
    </ligand>
</feature>
<dbReference type="InterPro" id="IPR013777">
    <property type="entry name" value="A-amylase-like"/>
</dbReference>
<comment type="similarity">
    <text evidence="3">Belongs to the glycosyl hydrolase 13 family.</text>
</comment>
<dbReference type="PANTHER" id="PTHR10357">
    <property type="entry name" value="ALPHA-AMYLASE FAMILY MEMBER"/>
    <property type="match status" value="1"/>
</dbReference>
<evidence type="ECO:0000256" key="12">
    <source>
        <dbReference type="ARBA" id="ARBA00023295"/>
    </source>
</evidence>
<dbReference type="InterPro" id="IPR013780">
    <property type="entry name" value="Glyco_hydro_b"/>
</dbReference>
<proteinExistence type="inferred from homology"/>
<feature type="disulfide bond" evidence="16">
    <location>
        <begin position="167"/>
        <end position="181"/>
    </location>
</feature>
<feature type="signal peptide" evidence="18">
    <location>
        <begin position="1"/>
        <end position="20"/>
    </location>
</feature>
<keyword evidence="9 16" id="KW-1015">Disulfide bond</keyword>
<dbReference type="Pfam" id="PF09260">
    <property type="entry name" value="A_amylase_dom_C"/>
    <property type="match status" value="1"/>
</dbReference>
<feature type="disulfide bond" evidence="16">
    <location>
        <begin position="50"/>
        <end position="58"/>
    </location>
</feature>
<dbReference type="InterPro" id="IPR017853">
    <property type="entry name" value="GH"/>
</dbReference>
<feature type="chain" id="PRO_5025646774" description="alpha-amylase" evidence="18">
    <location>
        <begin position="21"/>
        <end position="548"/>
    </location>
</feature>
<comment type="cofactor">
    <cofactor evidence="2">
        <name>Ca(2+)</name>
        <dbReference type="ChEBI" id="CHEBI:29108"/>
    </cofactor>
</comment>
<dbReference type="GO" id="GO:0005509">
    <property type="term" value="F:calcium ion binding"/>
    <property type="evidence" value="ECO:0007669"/>
    <property type="project" value="InterPro"/>
</dbReference>
<comment type="catalytic activity">
    <reaction evidence="1">
        <text>Endohydrolysis of (1-&gt;4)-alpha-D-glucosidic linkages in polysaccharides containing three or more (1-&gt;4)-alpha-linked D-glucose units.</text>
        <dbReference type="EC" id="3.2.1.1"/>
    </reaction>
</comment>
<evidence type="ECO:0000256" key="18">
    <source>
        <dbReference type="SAM" id="SignalP"/>
    </source>
</evidence>
<feature type="binding site" evidence="17">
    <location>
        <position position="361"/>
    </location>
    <ligand>
        <name>substrate</name>
    </ligand>
</feature>
<evidence type="ECO:0000256" key="7">
    <source>
        <dbReference type="ARBA" id="ARBA00022801"/>
    </source>
</evidence>
<feature type="active site" description="Proton donor" evidence="13">
    <location>
        <position position="247"/>
    </location>
</feature>
<dbReference type="RefSeq" id="XP_033388645.1">
    <property type="nucleotide sequence ID" value="XM_033532992.1"/>
</dbReference>
<evidence type="ECO:0000256" key="3">
    <source>
        <dbReference type="ARBA" id="ARBA00008061"/>
    </source>
</evidence>
<protein>
    <recommendedName>
        <fullName evidence="4">alpha-amylase</fullName>
        <ecNumber evidence="4">3.2.1.1</ecNumber>
    </recommendedName>
</protein>
<dbReference type="EMBL" id="ML978067">
    <property type="protein sequence ID" value="KAF2020306.1"/>
    <property type="molecule type" value="Genomic_DNA"/>
</dbReference>
<dbReference type="PANTHER" id="PTHR10357:SF215">
    <property type="entry name" value="ALPHA-AMYLASE 1"/>
    <property type="match status" value="1"/>
</dbReference>
<evidence type="ECO:0000256" key="1">
    <source>
        <dbReference type="ARBA" id="ARBA00000548"/>
    </source>
</evidence>
<feature type="binding site" evidence="17">
    <location>
        <position position="139"/>
    </location>
    <ligand>
        <name>substrate</name>
    </ligand>
</feature>
<keyword evidence="12" id="KW-0326">Glycosidase</keyword>
<evidence type="ECO:0000313" key="20">
    <source>
        <dbReference type="EMBL" id="KAF2020306.1"/>
    </source>
</evidence>
<feature type="disulfide bond" evidence="16">
    <location>
        <begin position="257"/>
        <end position="300"/>
    </location>
</feature>
<dbReference type="AlphaFoldDB" id="A0A6A5Y4X0"/>
<gene>
    <name evidence="20" type="ORF">BU24DRAFT_477483</name>
</gene>
<keyword evidence="5 15" id="KW-0479">Metal-binding</keyword>
<dbReference type="InterPro" id="IPR015340">
    <property type="entry name" value="A_amylase_C_dom"/>
</dbReference>
<dbReference type="FunFam" id="3.20.20.80:FF:000120">
    <property type="entry name" value="Alpha-amylase A"/>
    <property type="match status" value="1"/>
</dbReference>
<feature type="binding site" evidence="17">
    <location>
        <position position="314"/>
    </location>
    <ligand>
        <name>substrate</name>
    </ligand>
</feature>
<evidence type="ECO:0000256" key="17">
    <source>
        <dbReference type="PIRSR" id="PIRSR001024-5"/>
    </source>
</evidence>
<feature type="binding site" evidence="17">
    <location>
        <position position="103"/>
    </location>
    <ligand>
        <name>substrate</name>
    </ligand>
</feature>
<evidence type="ECO:0000256" key="4">
    <source>
        <dbReference type="ARBA" id="ARBA00012595"/>
    </source>
</evidence>
<keyword evidence="7 20" id="KW-0378">Hydrolase</keyword>
<evidence type="ECO:0000256" key="5">
    <source>
        <dbReference type="ARBA" id="ARBA00022723"/>
    </source>
</evidence>
<dbReference type="Proteomes" id="UP000799778">
    <property type="component" value="Unassembled WGS sequence"/>
</dbReference>
<feature type="binding site" evidence="15">
    <location>
        <position position="179"/>
    </location>
    <ligand>
        <name>Ca(2+)</name>
        <dbReference type="ChEBI" id="CHEBI:29108"/>
        <label>1</label>
    </ligand>
</feature>
<dbReference type="Gene3D" id="3.20.20.80">
    <property type="entry name" value="Glycosidases"/>
    <property type="match status" value="1"/>
</dbReference>
<dbReference type="Pfam" id="PF00128">
    <property type="entry name" value="Alpha-amylase"/>
    <property type="match status" value="1"/>
</dbReference>
<dbReference type="InterPro" id="IPR006047">
    <property type="entry name" value="GH13_cat_dom"/>
</dbReference>
<dbReference type="Gene3D" id="2.60.40.1180">
    <property type="entry name" value="Golgi alpha-mannosidase II"/>
    <property type="match status" value="1"/>
</dbReference>
<feature type="binding site" evidence="15">
    <location>
        <position position="192"/>
    </location>
    <ligand>
        <name>Ca(2+)</name>
        <dbReference type="ChEBI" id="CHEBI:29108"/>
        <label>1</label>
    </ligand>
</feature>
<evidence type="ECO:0000259" key="19">
    <source>
        <dbReference type="SMART" id="SM00642"/>
    </source>
</evidence>
<evidence type="ECO:0000256" key="10">
    <source>
        <dbReference type="ARBA" id="ARBA00023180"/>
    </source>
</evidence>
<evidence type="ECO:0000256" key="9">
    <source>
        <dbReference type="ARBA" id="ARBA00023157"/>
    </source>
</evidence>
<keyword evidence="21" id="KW-1185">Reference proteome</keyword>
<dbReference type="GO" id="GO:0004556">
    <property type="term" value="F:alpha-amylase activity"/>
    <property type="evidence" value="ECO:0007669"/>
    <property type="project" value="UniProtKB-EC"/>
</dbReference>
<feature type="domain" description="Glycosyl hydrolase family 13 catalytic" evidence="19">
    <location>
        <begin position="33"/>
        <end position="386"/>
    </location>
</feature>
<evidence type="ECO:0000256" key="14">
    <source>
        <dbReference type="PIRSR" id="PIRSR001024-2"/>
    </source>
</evidence>
<dbReference type="OrthoDB" id="204980at2759"/>
<evidence type="ECO:0000256" key="2">
    <source>
        <dbReference type="ARBA" id="ARBA00001913"/>
    </source>
</evidence>
<keyword evidence="11" id="KW-0119">Carbohydrate metabolism</keyword>
<feature type="binding site" evidence="15">
    <location>
        <position position="138"/>
    </location>
    <ligand>
        <name>Ca(2+)</name>
        <dbReference type="ChEBI" id="CHEBI:29108"/>
        <label>1</label>
    </ligand>
</feature>
<evidence type="ECO:0000256" key="13">
    <source>
        <dbReference type="PIRSR" id="PIRSR001024-1"/>
    </source>
</evidence>
<keyword evidence="8 15" id="KW-0106">Calcium</keyword>
<dbReference type="SMART" id="SM00642">
    <property type="entry name" value="Aamy"/>
    <property type="match status" value="1"/>
</dbReference>
<dbReference type="SUPFAM" id="SSF51445">
    <property type="entry name" value="(Trans)glycosidases"/>
    <property type="match status" value="1"/>
</dbReference>
<sequence>MTAWLAQAVVIWAFVSITHAATPEQWRSRSIYQLLTDRYARADRSTTAACNVADGNYCGGSWRGIIEQLDYIQNMGFTAIWISPVTYNLPERTKFGYAYHGYWQQDLYRLNSNFGTADDLKALSVALHDRDMANIVVNHNGWNGTAESVDYSRFHPFDQKEHFHDYCTISNYSDQAMVEGCWLGDVDVELPDLNTEHPFVLNEYRSWIKQLVSNYSIDGIRLDTAKHVGRDFWSSFQEAAGIFSTGEVLSGNPVYVCEYQNTMHSILNYPLYYPMMLFLNSTKGTSTPLVKAIDILRSACKDVTLLTTFSENHDLPRFASQTQDLSLAKNVIALTILWDGIPIIYAGQEQHYAGYGDPGNREATWLAKYSREGDLYNIVAALNQARNRALSVDPAYLAYNIHAIYNSSEVIALRKGHAPNQIVSIYTSAGMGTGSSILHIGETGWPVDTEVVELITCQSAIVSSDGKLPVAMKDGLPRVYMSSNAIGGSGICGMNGTNNNASGTTVNNGFETMPNESKSSPAAGHAKSIERIFLLVVAAAVAAVSTIW</sequence>
<evidence type="ECO:0000256" key="16">
    <source>
        <dbReference type="PIRSR" id="PIRSR001024-4"/>
    </source>
</evidence>
<organism evidence="20 21">
    <name type="scientific">Aaosphaeria arxii CBS 175.79</name>
    <dbReference type="NCBI Taxonomy" id="1450172"/>
    <lineage>
        <taxon>Eukaryota</taxon>
        <taxon>Fungi</taxon>
        <taxon>Dikarya</taxon>
        <taxon>Ascomycota</taxon>
        <taxon>Pezizomycotina</taxon>
        <taxon>Dothideomycetes</taxon>
        <taxon>Pleosporomycetidae</taxon>
        <taxon>Pleosporales</taxon>
        <taxon>Pleosporales incertae sedis</taxon>
        <taxon>Aaosphaeria</taxon>
    </lineage>
</organism>
<feature type="site" description="Transition state stabilizer" evidence="14">
    <location>
        <position position="314"/>
    </location>
</feature>
<evidence type="ECO:0000256" key="15">
    <source>
        <dbReference type="PIRSR" id="PIRSR001024-3"/>
    </source>
</evidence>
<keyword evidence="6 18" id="KW-0732">Signal</keyword>
<feature type="binding site" evidence="17">
    <location>
        <position position="251"/>
    </location>
    <ligand>
        <name>substrate</name>
    </ligand>
</feature>
<evidence type="ECO:0000256" key="11">
    <source>
        <dbReference type="ARBA" id="ARBA00023277"/>
    </source>
</evidence>
<dbReference type="GO" id="GO:0016052">
    <property type="term" value="P:carbohydrate catabolic process"/>
    <property type="evidence" value="ECO:0007669"/>
    <property type="project" value="InterPro"/>
</dbReference>
<reference evidence="20" key="1">
    <citation type="journal article" date="2020" name="Stud. Mycol.">
        <title>101 Dothideomycetes genomes: a test case for predicting lifestyles and emergence of pathogens.</title>
        <authorList>
            <person name="Haridas S."/>
            <person name="Albert R."/>
            <person name="Binder M."/>
            <person name="Bloem J."/>
            <person name="Labutti K."/>
            <person name="Salamov A."/>
            <person name="Andreopoulos B."/>
            <person name="Baker S."/>
            <person name="Barry K."/>
            <person name="Bills G."/>
            <person name="Bluhm B."/>
            <person name="Cannon C."/>
            <person name="Castanera R."/>
            <person name="Culley D."/>
            <person name="Daum C."/>
            <person name="Ezra D."/>
            <person name="Gonzalez J."/>
            <person name="Henrissat B."/>
            <person name="Kuo A."/>
            <person name="Liang C."/>
            <person name="Lipzen A."/>
            <person name="Lutzoni F."/>
            <person name="Magnuson J."/>
            <person name="Mondo S."/>
            <person name="Nolan M."/>
            <person name="Ohm R."/>
            <person name="Pangilinan J."/>
            <person name="Park H.-J."/>
            <person name="Ramirez L."/>
            <person name="Alfaro M."/>
            <person name="Sun H."/>
            <person name="Tritt A."/>
            <person name="Yoshinaga Y."/>
            <person name="Zwiers L.-H."/>
            <person name="Turgeon B."/>
            <person name="Goodwin S."/>
            <person name="Spatafora J."/>
            <person name="Crous P."/>
            <person name="Grigoriev I."/>
        </authorList>
    </citation>
    <scope>NUCLEOTIDE SEQUENCE</scope>
    <source>
        <strain evidence="20">CBS 175.79</strain>
    </source>
</reference>